<organism evidence="12 13">
    <name type="scientific">Anopheles melas</name>
    <dbReference type="NCBI Taxonomy" id="34690"/>
    <lineage>
        <taxon>Eukaryota</taxon>
        <taxon>Metazoa</taxon>
        <taxon>Ecdysozoa</taxon>
        <taxon>Arthropoda</taxon>
        <taxon>Hexapoda</taxon>
        <taxon>Insecta</taxon>
        <taxon>Pterygota</taxon>
        <taxon>Neoptera</taxon>
        <taxon>Endopterygota</taxon>
        <taxon>Diptera</taxon>
        <taxon>Nematocera</taxon>
        <taxon>Culicoidea</taxon>
        <taxon>Culicidae</taxon>
        <taxon>Anophelinae</taxon>
        <taxon>Anopheles</taxon>
    </lineage>
</organism>
<evidence type="ECO:0000256" key="1">
    <source>
        <dbReference type="ARBA" id="ARBA00009121"/>
    </source>
</evidence>
<accession>A0A182UBC2</accession>
<dbReference type="InterPro" id="IPR029070">
    <property type="entry name" value="Chitinase_insertion_sf"/>
</dbReference>
<dbReference type="SUPFAM" id="SSF54556">
    <property type="entry name" value="Chitinase insertion domain"/>
    <property type="match status" value="1"/>
</dbReference>
<dbReference type="GO" id="GO:0008061">
    <property type="term" value="F:chitin binding"/>
    <property type="evidence" value="ECO:0007669"/>
    <property type="project" value="UniProtKB-KW"/>
</dbReference>
<dbReference type="CDD" id="cd02872">
    <property type="entry name" value="GH18_chitolectin_chitotriosidase"/>
    <property type="match status" value="1"/>
</dbReference>
<dbReference type="STRING" id="34690.A0A182UBC2"/>
<dbReference type="InterPro" id="IPR011583">
    <property type="entry name" value="Chitinase_II/V-like_cat"/>
</dbReference>
<feature type="region of interest" description="Disordered" evidence="8">
    <location>
        <begin position="56"/>
        <end position="109"/>
    </location>
</feature>
<evidence type="ECO:0000313" key="12">
    <source>
        <dbReference type="EnsemblMetazoa" id="AMEC017321-PA"/>
    </source>
</evidence>
<dbReference type="SUPFAM" id="SSF57625">
    <property type="entry name" value="Invertebrate chitin-binding proteins"/>
    <property type="match status" value="1"/>
</dbReference>
<dbReference type="PANTHER" id="PTHR11177:SF360">
    <property type="entry name" value="CHITINASE 4-RELATED"/>
    <property type="match status" value="1"/>
</dbReference>
<dbReference type="PANTHER" id="PTHR11177">
    <property type="entry name" value="CHITINASE"/>
    <property type="match status" value="1"/>
</dbReference>
<dbReference type="SUPFAM" id="SSF51445">
    <property type="entry name" value="(Trans)glycosidases"/>
    <property type="match status" value="1"/>
</dbReference>
<dbReference type="GO" id="GO:0005975">
    <property type="term" value="P:carbohydrate metabolic process"/>
    <property type="evidence" value="ECO:0007669"/>
    <property type="project" value="InterPro"/>
</dbReference>
<dbReference type="AlphaFoldDB" id="A0A182UBC2"/>
<dbReference type="SMART" id="SM00636">
    <property type="entry name" value="Glyco_18"/>
    <property type="match status" value="1"/>
</dbReference>
<dbReference type="Gene3D" id="3.10.50.10">
    <property type="match status" value="1"/>
</dbReference>
<sequence length="616" mass="67485">MKVVTLVLALFGTVCSSYAIDCTDVWDEESIAEMMEDDRRYEEWLRTVHHHDAVYGEEEHDVHHEENDDAGQAESSEEDEDAHIHDGEHGQHGGATNVPHSAEKHRHQRDAPLLAEEQPVADQLLEEEPSDLETAETHLFRPVFRYKSQYTERRRVRAPNGGGGEVVCYYGTWAVYRQNGGGFDINNINPALCTQLVYAFFDVGPDGSIVPSDATVASGQYNMLAKFSDLKQRYPALKTIAAVGGWSETDKFTPMATNAQRRATFVRSAVALLQKYRFDGLDVDWEYPTDKGVFVQLLRDLAAAFAPSKYLLTVAVGGTSFEAINRYDIPAIASIVNFINLMTYDMQGNYGVTRHHAPLKQGPAALDNSDYKRALNAEAVITYWLSKGAPASKLNLGIPLYGRTFKLANPSVDGVGAPVSGVGTKGPITQEAGILAYYEICSSPTLTRKQYDSAQVGAFASGGGEWVSYDSVESIGQKCNVIAKYGLGGGMVWAIDMDDFAGKCGSKFPLMTALNNCVNRNGEVAPTPAPTLAPTTARPATATTTRQVVTTTTTKPVTPGSGVFVCTRDGYFREPRNCAKFYRCYDGGRQALYDCPSGLYFNEAITACDWPYNVKC</sequence>
<evidence type="ECO:0000256" key="7">
    <source>
        <dbReference type="RuleBase" id="RU000489"/>
    </source>
</evidence>
<protein>
    <submittedName>
        <fullName evidence="12">Uncharacterized protein</fullName>
    </submittedName>
</protein>
<evidence type="ECO:0000313" key="13">
    <source>
        <dbReference type="Proteomes" id="UP000075902"/>
    </source>
</evidence>
<dbReference type="InterPro" id="IPR050314">
    <property type="entry name" value="Glycosyl_Hydrlase_18"/>
</dbReference>
<feature type="compositionally biased region" description="Acidic residues" evidence="8">
    <location>
        <begin position="67"/>
        <end position="81"/>
    </location>
</feature>
<dbReference type="InterPro" id="IPR036508">
    <property type="entry name" value="Chitin-bd_dom_sf"/>
</dbReference>
<evidence type="ECO:0000256" key="3">
    <source>
        <dbReference type="ARBA" id="ARBA00022729"/>
    </source>
</evidence>
<dbReference type="Pfam" id="PF01607">
    <property type="entry name" value="CBM_14"/>
    <property type="match status" value="1"/>
</dbReference>
<feature type="domain" description="Chitin-binding type-2" evidence="10">
    <location>
        <begin position="563"/>
        <end position="616"/>
    </location>
</feature>
<evidence type="ECO:0000256" key="2">
    <source>
        <dbReference type="ARBA" id="ARBA00022669"/>
    </source>
</evidence>
<evidence type="ECO:0000256" key="5">
    <source>
        <dbReference type="ARBA" id="ARBA00023157"/>
    </source>
</evidence>
<dbReference type="Pfam" id="PF00704">
    <property type="entry name" value="Glyco_hydro_18"/>
    <property type="match status" value="1"/>
</dbReference>
<keyword evidence="4 7" id="KW-0378">Hydrolase</keyword>
<dbReference type="SMART" id="SM00494">
    <property type="entry name" value="ChtBD2"/>
    <property type="match status" value="1"/>
</dbReference>
<keyword evidence="2" id="KW-0147">Chitin-binding</keyword>
<evidence type="ECO:0000256" key="9">
    <source>
        <dbReference type="SAM" id="SignalP"/>
    </source>
</evidence>
<dbReference type="GO" id="GO:0006032">
    <property type="term" value="P:chitin catabolic process"/>
    <property type="evidence" value="ECO:0007669"/>
    <property type="project" value="TreeGrafter"/>
</dbReference>
<name>A0A182UBC2_9DIPT</name>
<keyword evidence="6 7" id="KW-0326">Glycosidase</keyword>
<evidence type="ECO:0000259" key="11">
    <source>
        <dbReference type="PROSITE" id="PS51910"/>
    </source>
</evidence>
<dbReference type="Gene3D" id="3.20.20.80">
    <property type="entry name" value="Glycosidases"/>
    <property type="match status" value="1"/>
</dbReference>
<dbReference type="Gene3D" id="2.170.140.10">
    <property type="entry name" value="Chitin binding domain"/>
    <property type="match status" value="1"/>
</dbReference>
<feature type="signal peptide" evidence="9">
    <location>
        <begin position="1"/>
        <end position="19"/>
    </location>
</feature>
<feature type="chain" id="PRO_5008138063" evidence="9">
    <location>
        <begin position="20"/>
        <end position="616"/>
    </location>
</feature>
<evidence type="ECO:0000259" key="10">
    <source>
        <dbReference type="PROSITE" id="PS50940"/>
    </source>
</evidence>
<dbReference type="PROSITE" id="PS51910">
    <property type="entry name" value="GH18_2"/>
    <property type="match status" value="1"/>
</dbReference>
<feature type="compositionally biased region" description="Basic and acidic residues" evidence="8">
    <location>
        <begin position="82"/>
        <end position="91"/>
    </location>
</feature>
<evidence type="ECO:0000256" key="8">
    <source>
        <dbReference type="SAM" id="MobiDB-lite"/>
    </source>
</evidence>
<feature type="domain" description="GH18" evidence="11">
    <location>
        <begin position="164"/>
        <end position="521"/>
    </location>
</feature>
<keyword evidence="3 9" id="KW-0732">Signal</keyword>
<comment type="similarity">
    <text evidence="1">Belongs to the glycosyl hydrolase 18 family. Chitinase class II subfamily.</text>
</comment>
<dbReference type="InterPro" id="IPR017853">
    <property type="entry name" value="GH"/>
</dbReference>
<reference evidence="12" key="2">
    <citation type="submission" date="2020-05" db="UniProtKB">
        <authorList>
            <consortium name="EnsemblMetazoa"/>
        </authorList>
    </citation>
    <scope>IDENTIFICATION</scope>
    <source>
        <strain evidence="12">CM1001059</strain>
    </source>
</reference>
<dbReference type="Proteomes" id="UP000075902">
    <property type="component" value="Unassembled WGS sequence"/>
</dbReference>
<dbReference type="PROSITE" id="PS50940">
    <property type="entry name" value="CHIT_BIND_II"/>
    <property type="match status" value="1"/>
</dbReference>
<dbReference type="GO" id="GO:0005576">
    <property type="term" value="C:extracellular region"/>
    <property type="evidence" value="ECO:0007669"/>
    <property type="project" value="InterPro"/>
</dbReference>
<dbReference type="FunFam" id="3.10.50.10:FF:000026">
    <property type="entry name" value="AGAP005337-PA"/>
    <property type="match status" value="1"/>
</dbReference>
<proteinExistence type="inferred from homology"/>
<reference evidence="13" key="1">
    <citation type="submission" date="2014-01" db="EMBL/GenBank/DDBJ databases">
        <title>The Genome Sequence of Anopheles melas CM1001059_A (V2).</title>
        <authorList>
            <consortium name="The Broad Institute Genomics Platform"/>
            <person name="Neafsey D.E."/>
            <person name="Besansky N."/>
            <person name="Howell P."/>
            <person name="Walton C."/>
            <person name="Young S.K."/>
            <person name="Zeng Q."/>
            <person name="Gargeya S."/>
            <person name="Fitzgerald M."/>
            <person name="Haas B."/>
            <person name="Abouelleil A."/>
            <person name="Allen A.W."/>
            <person name="Alvarado L."/>
            <person name="Arachchi H.M."/>
            <person name="Berlin A.M."/>
            <person name="Chapman S.B."/>
            <person name="Gainer-Dewar J."/>
            <person name="Goldberg J."/>
            <person name="Griggs A."/>
            <person name="Gujja S."/>
            <person name="Hansen M."/>
            <person name="Howarth C."/>
            <person name="Imamovic A."/>
            <person name="Ireland A."/>
            <person name="Larimer J."/>
            <person name="McCowan C."/>
            <person name="Murphy C."/>
            <person name="Pearson M."/>
            <person name="Poon T.W."/>
            <person name="Priest M."/>
            <person name="Roberts A."/>
            <person name="Saif S."/>
            <person name="Shea T."/>
            <person name="Sisk P."/>
            <person name="Sykes S."/>
            <person name="Wortman J."/>
            <person name="Nusbaum C."/>
            <person name="Birren B."/>
        </authorList>
    </citation>
    <scope>NUCLEOTIDE SEQUENCE [LARGE SCALE GENOMIC DNA]</scope>
    <source>
        <strain evidence="13">CM1001059</strain>
    </source>
</reference>
<dbReference type="InterPro" id="IPR002557">
    <property type="entry name" value="Chitin-bd_dom"/>
</dbReference>
<evidence type="ECO:0000256" key="6">
    <source>
        <dbReference type="ARBA" id="ARBA00023295"/>
    </source>
</evidence>
<keyword evidence="13" id="KW-1185">Reference proteome</keyword>
<dbReference type="InterPro" id="IPR001579">
    <property type="entry name" value="Glyco_hydro_18_chit_AS"/>
</dbReference>
<dbReference type="InterPro" id="IPR001223">
    <property type="entry name" value="Glyco_hydro18_cat"/>
</dbReference>
<dbReference type="GO" id="GO:0004568">
    <property type="term" value="F:chitinase activity"/>
    <property type="evidence" value="ECO:0007669"/>
    <property type="project" value="TreeGrafter"/>
</dbReference>
<dbReference type="PROSITE" id="PS01095">
    <property type="entry name" value="GH18_1"/>
    <property type="match status" value="1"/>
</dbReference>
<keyword evidence="5" id="KW-1015">Disulfide bond</keyword>
<dbReference type="VEuPathDB" id="VectorBase:AMEC017321"/>
<evidence type="ECO:0000256" key="4">
    <source>
        <dbReference type="ARBA" id="ARBA00022801"/>
    </source>
</evidence>
<dbReference type="EnsemblMetazoa" id="AMEC017321-RA">
    <property type="protein sequence ID" value="AMEC017321-PA"/>
    <property type="gene ID" value="AMEC017321"/>
</dbReference>